<dbReference type="AlphaFoldDB" id="A0A117NGD5"/>
<geneLocation type="mitochondrion" evidence="1"/>
<organism evidence="1">
    <name type="scientific">Picea glauca</name>
    <name type="common">White spruce</name>
    <name type="synonym">Pinus glauca</name>
    <dbReference type="NCBI Taxonomy" id="3330"/>
    <lineage>
        <taxon>Eukaryota</taxon>
        <taxon>Viridiplantae</taxon>
        <taxon>Streptophyta</taxon>
        <taxon>Embryophyta</taxon>
        <taxon>Tracheophyta</taxon>
        <taxon>Spermatophyta</taxon>
        <taxon>Pinopsida</taxon>
        <taxon>Pinidae</taxon>
        <taxon>Conifers I</taxon>
        <taxon>Pinales</taxon>
        <taxon>Pinaceae</taxon>
        <taxon>Picea</taxon>
    </lineage>
</organism>
<reference evidence="1" key="1">
    <citation type="journal article" date="2015" name="Genome Biol. Evol.">
        <title>Organellar Genomes of White Spruce (Picea glauca): Assembly and Annotation.</title>
        <authorList>
            <person name="Jackman S.D."/>
            <person name="Warren R.L."/>
            <person name="Gibb E.A."/>
            <person name="Vandervalk B.P."/>
            <person name="Mohamadi H."/>
            <person name="Chu J."/>
            <person name="Raymond A."/>
            <person name="Pleasance S."/>
            <person name="Coope R."/>
            <person name="Wildung M.R."/>
            <person name="Ritland C.E."/>
            <person name="Bousquet J."/>
            <person name="Jones S.J."/>
            <person name="Bohlmann J."/>
            <person name="Birol I."/>
        </authorList>
    </citation>
    <scope>NUCLEOTIDE SEQUENCE [LARGE SCALE GENOMIC DNA]</scope>
    <source>
        <tissue evidence="1">Flushing bud</tissue>
    </source>
</reference>
<proteinExistence type="predicted"/>
<comment type="caution">
    <text evidence="1">The sequence shown here is derived from an EMBL/GenBank/DDBJ whole genome shotgun (WGS) entry which is preliminary data.</text>
</comment>
<protein>
    <submittedName>
        <fullName evidence="1">Uncharacterized protein</fullName>
    </submittedName>
</protein>
<sequence length="78" mass="8821">MAIKYSVNLNGPDDVTSRRKSQFLRVESEKEVLAILLRCTLRTEMHSSHFDRSIENSTLPSHLCSSFGFAPRPLGRDA</sequence>
<keyword evidence="1" id="KW-0496">Mitochondrion</keyword>
<evidence type="ECO:0000313" key="1">
    <source>
        <dbReference type="EMBL" id="KUM46640.1"/>
    </source>
</evidence>
<name>A0A117NGD5_PICGL</name>
<dbReference type="EMBL" id="LKAM01000010">
    <property type="protein sequence ID" value="KUM46640.1"/>
    <property type="molecule type" value="Genomic_DNA"/>
</dbReference>
<gene>
    <name evidence="1" type="ORF">ABT39_MTgene1320</name>
</gene>
<accession>A0A117NGD5</accession>